<gene>
    <name evidence="2" type="ORF">SAMN04488136_13322</name>
</gene>
<sequence length="295" mass="31385">MTDVFVTGASGFIGHAICQEFVTHGYQVLGLTRSQKGADALSQIGVKPVLASLDQSELLQATAAQCDAVIHTAFNHDFSTFVQNCQDDKQVIMQLGQALAGTNKTLIVTSGAFMTGAEHNAQPETPRLTSDQMPRAASDEAALACAALGVNALLVGLPQVHNPHKLGLVSYLFNIARQSGVSCYVEQGNNRWSAAHLQDIARLYRLALEKGQSGMKYIAAAEQNIAFCDIASAIAKRLDVPTQSLSSDDASNHFGAMSRLVQENLNASGQGTKQLLGWTPNGPCLFDDIANAIVE</sequence>
<keyword evidence="3" id="KW-1185">Reference proteome</keyword>
<name>A0A1G8FY54_9VIBR</name>
<dbReference type="PANTHER" id="PTHR48079">
    <property type="entry name" value="PROTEIN YEEZ"/>
    <property type="match status" value="1"/>
</dbReference>
<evidence type="ECO:0000313" key="3">
    <source>
        <dbReference type="Proteomes" id="UP000198854"/>
    </source>
</evidence>
<accession>A0A1G8FY54</accession>
<evidence type="ECO:0000259" key="1">
    <source>
        <dbReference type="Pfam" id="PF01370"/>
    </source>
</evidence>
<dbReference type="CDD" id="cd05262">
    <property type="entry name" value="SDR_a7"/>
    <property type="match status" value="1"/>
</dbReference>
<dbReference type="GO" id="GO:0005737">
    <property type="term" value="C:cytoplasm"/>
    <property type="evidence" value="ECO:0007669"/>
    <property type="project" value="TreeGrafter"/>
</dbReference>
<dbReference type="Gene3D" id="3.40.50.720">
    <property type="entry name" value="NAD(P)-binding Rossmann-like Domain"/>
    <property type="match status" value="1"/>
</dbReference>
<dbReference type="InterPro" id="IPR001509">
    <property type="entry name" value="Epimerase_deHydtase"/>
</dbReference>
<dbReference type="STRING" id="861298.SAMN04488136_13322"/>
<organism evidence="2 3">
    <name type="scientific">Vibrio xiamenensis</name>
    <dbReference type="NCBI Taxonomy" id="861298"/>
    <lineage>
        <taxon>Bacteria</taxon>
        <taxon>Pseudomonadati</taxon>
        <taxon>Pseudomonadota</taxon>
        <taxon>Gammaproteobacteria</taxon>
        <taxon>Vibrionales</taxon>
        <taxon>Vibrionaceae</taxon>
        <taxon>Vibrio</taxon>
    </lineage>
</organism>
<dbReference type="Proteomes" id="UP000198854">
    <property type="component" value="Unassembled WGS sequence"/>
</dbReference>
<dbReference type="InterPro" id="IPR051783">
    <property type="entry name" value="NAD(P)-dependent_oxidoreduct"/>
</dbReference>
<dbReference type="InterPro" id="IPR036291">
    <property type="entry name" value="NAD(P)-bd_dom_sf"/>
</dbReference>
<evidence type="ECO:0000313" key="2">
    <source>
        <dbReference type="EMBL" id="SDH87053.1"/>
    </source>
</evidence>
<protein>
    <submittedName>
        <fullName evidence="2">Nucleoside-diphosphate-sugar epimerase</fullName>
    </submittedName>
</protein>
<feature type="domain" description="NAD-dependent epimerase/dehydratase" evidence="1">
    <location>
        <begin position="4"/>
        <end position="214"/>
    </location>
</feature>
<dbReference type="PANTHER" id="PTHR48079:SF6">
    <property type="entry name" value="NAD(P)-BINDING DOMAIN-CONTAINING PROTEIN-RELATED"/>
    <property type="match status" value="1"/>
</dbReference>
<dbReference type="RefSeq" id="WP_093278532.1">
    <property type="nucleotide sequence ID" value="NZ_FNDD01000033.1"/>
</dbReference>
<dbReference type="Pfam" id="PF01370">
    <property type="entry name" value="Epimerase"/>
    <property type="match status" value="1"/>
</dbReference>
<dbReference type="AlphaFoldDB" id="A0A1G8FY54"/>
<dbReference type="GO" id="GO:0004029">
    <property type="term" value="F:aldehyde dehydrogenase (NAD+) activity"/>
    <property type="evidence" value="ECO:0007669"/>
    <property type="project" value="TreeGrafter"/>
</dbReference>
<proteinExistence type="predicted"/>
<dbReference type="EMBL" id="FNDD01000033">
    <property type="protein sequence ID" value="SDH87053.1"/>
    <property type="molecule type" value="Genomic_DNA"/>
</dbReference>
<dbReference type="OrthoDB" id="9787292at2"/>
<dbReference type="SUPFAM" id="SSF51735">
    <property type="entry name" value="NAD(P)-binding Rossmann-fold domains"/>
    <property type="match status" value="1"/>
</dbReference>
<reference evidence="2 3" key="1">
    <citation type="submission" date="2016-10" db="EMBL/GenBank/DDBJ databases">
        <authorList>
            <person name="de Groot N.N."/>
        </authorList>
    </citation>
    <scope>NUCLEOTIDE SEQUENCE [LARGE SCALE GENOMIC DNA]</scope>
    <source>
        <strain evidence="2 3">CGMCC 1.10228</strain>
    </source>
</reference>